<dbReference type="PROSITE" id="PS50865">
    <property type="entry name" value="ZF_MYND_2"/>
    <property type="match status" value="1"/>
</dbReference>
<sequence length="180" mass="20143">METNKTSGSQPHKSDTVVDGKKQCSNCGQPHPEGLKKCAWCRTVQYCSKDCQNTAWPTHKQSCAITVIGRAVPEDTLAATRGYETDRWLKYWDQMVLAQGMNAMDLETYPDRLGTHVWLLSLSRNKEAKFEAYCLKVSLTSLALLFSPKTHSLVQPGGHLHARASCIYTQARKSQQSVSH</sequence>
<dbReference type="Proteomes" id="UP000305067">
    <property type="component" value="Unassembled WGS sequence"/>
</dbReference>
<evidence type="ECO:0000256" key="2">
    <source>
        <dbReference type="ARBA" id="ARBA00022771"/>
    </source>
</evidence>
<protein>
    <recommendedName>
        <fullName evidence="6">MYND-type domain-containing protein</fullName>
    </recommendedName>
</protein>
<keyword evidence="2 4" id="KW-0863">Zinc-finger</keyword>
<organism evidence="7 8">
    <name type="scientific">Pterulicium gracile</name>
    <dbReference type="NCBI Taxonomy" id="1884261"/>
    <lineage>
        <taxon>Eukaryota</taxon>
        <taxon>Fungi</taxon>
        <taxon>Dikarya</taxon>
        <taxon>Basidiomycota</taxon>
        <taxon>Agaricomycotina</taxon>
        <taxon>Agaricomycetes</taxon>
        <taxon>Agaricomycetidae</taxon>
        <taxon>Agaricales</taxon>
        <taxon>Pleurotineae</taxon>
        <taxon>Pterulaceae</taxon>
        <taxon>Pterulicium</taxon>
    </lineage>
</organism>
<evidence type="ECO:0000259" key="6">
    <source>
        <dbReference type="PROSITE" id="PS50865"/>
    </source>
</evidence>
<dbReference type="AlphaFoldDB" id="A0A5C3QC24"/>
<dbReference type="Gene3D" id="6.10.140.2220">
    <property type="match status" value="1"/>
</dbReference>
<name>A0A5C3QC24_9AGAR</name>
<evidence type="ECO:0000256" key="4">
    <source>
        <dbReference type="PROSITE-ProRule" id="PRU00134"/>
    </source>
</evidence>
<reference evidence="7 8" key="1">
    <citation type="journal article" date="2019" name="Nat. Ecol. Evol.">
        <title>Megaphylogeny resolves global patterns of mushroom evolution.</title>
        <authorList>
            <person name="Varga T."/>
            <person name="Krizsan K."/>
            <person name="Foldi C."/>
            <person name="Dima B."/>
            <person name="Sanchez-Garcia M."/>
            <person name="Sanchez-Ramirez S."/>
            <person name="Szollosi G.J."/>
            <person name="Szarkandi J.G."/>
            <person name="Papp V."/>
            <person name="Albert L."/>
            <person name="Andreopoulos W."/>
            <person name="Angelini C."/>
            <person name="Antonin V."/>
            <person name="Barry K.W."/>
            <person name="Bougher N.L."/>
            <person name="Buchanan P."/>
            <person name="Buyck B."/>
            <person name="Bense V."/>
            <person name="Catcheside P."/>
            <person name="Chovatia M."/>
            <person name="Cooper J."/>
            <person name="Damon W."/>
            <person name="Desjardin D."/>
            <person name="Finy P."/>
            <person name="Geml J."/>
            <person name="Haridas S."/>
            <person name="Hughes K."/>
            <person name="Justo A."/>
            <person name="Karasinski D."/>
            <person name="Kautmanova I."/>
            <person name="Kiss B."/>
            <person name="Kocsube S."/>
            <person name="Kotiranta H."/>
            <person name="LaButti K.M."/>
            <person name="Lechner B.E."/>
            <person name="Liimatainen K."/>
            <person name="Lipzen A."/>
            <person name="Lukacs Z."/>
            <person name="Mihaltcheva S."/>
            <person name="Morgado L.N."/>
            <person name="Niskanen T."/>
            <person name="Noordeloos M.E."/>
            <person name="Ohm R.A."/>
            <person name="Ortiz-Santana B."/>
            <person name="Ovrebo C."/>
            <person name="Racz N."/>
            <person name="Riley R."/>
            <person name="Savchenko A."/>
            <person name="Shiryaev A."/>
            <person name="Soop K."/>
            <person name="Spirin V."/>
            <person name="Szebenyi C."/>
            <person name="Tomsovsky M."/>
            <person name="Tulloss R.E."/>
            <person name="Uehling J."/>
            <person name="Grigoriev I.V."/>
            <person name="Vagvolgyi C."/>
            <person name="Papp T."/>
            <person name="Martin F.M."/>
            <person name="Miettinen O."/>
            <person name="Hibbett D.S."/>
            <person name="Nagy L.G."/>
        </authorList>
    </citation>
    <scope>NUCLEOTIDE SEQUENCE [LARGE SCALE GENOMIC DNA]</scope>
    <source>
        <strain evidence="7 8">CBS 309.79</strain>
    </source>
</reference>
<evidence type="ECO:0000313" key="7">
    <source>
        <dbReference type="EMBL" id="TFK99604.1"/>
    </source>
</evidence>
<evidence type="ECO:0000256" key="3">
    <source>
        <dbReference type="ARBA" id="ARBA00022833"/>
    </source>
</evidence>
<dbReference type="GO" id="GO:0008270">
    <property type="term" value="F:zinc ion binding"/>
    <property type="evidence" value="ECO:0007669"/>
    <property type="project" value="UniProtKB-KW"/>
</dbReference>
<feature type="domain" description="MYND-type" evidence="6">
    <location>
        <begin position="24"/>
        <end position="63"/>
    </location>
</feature>
<keyword evidence="1" id="KW-0479">Metal-binding</keyword>
<keyword evidence="3" id="KW-0862">Zinc</keyword>
<feature type="compositionally biased region" description="Polar residues" evidence="5">
    <location>
        <begin position="1"/>
        <end position="11"/>
    </location>
</feature>
<evidence type="ECO:0000256" key="1">
    <source>
        <dbReference type="ARBA" id="ARBA00022723"/>
    </source>
</evidence>
<dbReference type="OrthoDB" id="341421at2759"/>
<dbReference type="Pfam" id="PF01753">
    <property type="entry name" value="zf-MYND"/>
    <property type="match status" value="1"/>
</dbReference>
<evidence type="ECO:0000313" key="8">
    <source>
        <dbReference type="Proteomes" id="UP000305067"/>
    </source>
</evidence>
<keyword evidence="8" id="KW-1185">Reference proteome</keyword>
<dbReference type="SUPFAM" id="SSF144232">
    <property type="entry name" value="HIT/MYND zinc finger-like"/>
    <property type="match status" value="1"/>
</dbReference>
<dbReference type="EMBL" id="ML178833">
    <property type="protein sequence ID" value="TFK99604.1"/>
    <property type="molecule type" value="Genomic_DNA"/>
</dbReference>
<dbReference type="PROSITE" id="PS01360">
    <property type="entry name" value="ZF_MYND_1"/>
    <property type="match status" value="1"/>
</dbReference>
<feature type="compositionally biased region" description="Basic and acidic residues" evidence="5">
    <location>
        <begin position="12"/>
        <end position="22"/>
    </location>
</feature>
<dbReference type="InterPro" id="IPR002893">
    <property type="entry name" value="Znf_MYND"/>
</dbReference>
<proteinExistence type="predicted"/>
<feature type="region of interest" description="Disordered" evidence="5">
    <location>
        <begin position="1"/>
        <end position="22"/>
    </location>
</feature>
<evidence type="ECO:0000256" key="5">
    <source>
        <dbReference type="SAM" id="MobiDB-lite"/>
    </source>
</evidence>
<gene>
    <name evidence="7" type="ORF">BDV98DRAFT_173786</name>
</gene>
<accession>A0A5C3QC24</accession>
<dbReference type="STRING" id="1884261.A0A5C3QC24"/>